<keyword evidence="5" id="KW-0378">Hydrolase</keyword>
<dbReference type="PROSITE" id="PS51885">
    <property type="entry name" value="NEPRILYSIN"/>
    <property type="match status" value="1"/>
</dbReference>
<dbReference type="SUPFAM" id="SSF55486">
    <property type="entry name" value="Metalloproteases ('zincins'), catalytic domain"/>
    <property type="match status" value="1"/>
</dbReference>
<dbReference type="GO" id="GO:0046872">
    <property type="term" value="F:metal ion binding"/>
    <property type="evidence" value="ECO:0007669"/>
    <property type="project" value="UniProtKB-KW"/>
</dbReference>
<evidence type="ECO:0000256" key="4">
    <source>
        <dbReference type="ARBA" id="ARBA00022723"/>
    </source>
</evidence>
<keyword evidence="7" id="KW-0482">Metalloprotease</keyword>
<dbReference type="CDD" id="cd08662">
    <property type="entry name" value="M13"/>
    <property type="match status" value="1"/>
</dbReference>
<feature type="chain" id="PRO_5022727175" evidence="8">
    <location>
        <begin position="18"/>
        <end position="690"/>
    </location>
</feature>
<feature type="domain" description="Peptidase M13 C-terminal" evidence="9">
    <location>
        <begin position="486"/>
        <end position="687"/>
    </location>
</feature>
<evidence type="ECO:0000259" key="9">
    <source>
        <dbReference type="Pfam" id="PF01431"/>
    </source>
</evidence>
<dbReference type="PROSITE" id="PS51257">
    <property type="entry name" value="PROKAR_LIPOPROTEIN"/>
    <property type="match status" value="1"/>
</dbReference>
<dbReference type="EMBL" id="VOLQ01000016">
    <property type="protein sequence ID" value="TWX67009.1"/>
    <property type="molecule type" value="Genomic_DNA"/>
</dbReference>
<organism evidence="12 14">
    <name type="scientific">Colwellia hornerae</name>
    <dbReference type="NCBI Taxonomy" id="89402"/>
    <lineage>
        <taxon>Bacteria</taxon>
        <taxon>Pseudomonadati</taxon>
        <taxon>Pseudomonadota</taxon>
        <taxon>Gammaproteobacteria</taxon>
        <taxon>Alteromonadales</taxon>
        <taxon>Colwelliaceae</taxon>
        <taxon>Colwellia</taxon>
    </lineage>
</organism>
<sequence>MKKIITGAVCSSLLLLAACNDNPESTETTKQEMPIMQKTALASGIDKATMDLSVRPQDNFYRYVNGAWLNANEIPGDKTSIGAFYDLRDEADDNVKVIIEELAATENLKMGSDEQKVADLFRSYMNMDARNTAGTAPIQPLFDSINGLKDKNELATFFGENQKNGVGSPLAFYISVDGKDSTRYATHIWQTGLGLPDRDYYFDETERFAALRKGYVAHIENMFNLAGLKNGKAAAQTVMAIETKLAGFHWTKIETRDSSKTYNKFDVADLNTVTDAFNWNAYLAAQGVSAQKDIIINQPSFVKGFGEIFAATPLADWQTYLTFHTLSNFAGSLTADLDNENFDFYSQQLRGQKEQRPMWKRGVGVVNSNLGEVIGKVYVSRHFKPEAKTRMTQLVENLRGAYGASIDELEWMSDSTKKAAHVKLASFDPKIGYPNKWEDYSALVIKGDDLVGNKMRSGSVSHQKEVAKLGGPIDKQEWGMTPQTVNAYYNPTKNEIVFPAAILQPPFFNLAADDAVNYGGIGAVIGHEMGHGFDDQGSKYDGDGNMRNWWTEADLAAFKVRTDDLVKQYDGYSVFEDLNVNGSLTLGENIGDLSGVTIAYKAYIASLNGKEAPVIDGLTGDQRFFMGFAQVWRGKKVEKSLRNQVATDPHSPGEFRALGSLSNMPEFYKAFNVKEGDAMYIAPEKRVKIW</sequence>
<keyword evidence="8" id="KW-0732">Signal</keyword>
<keyword evidence="13" id="KW-1185">Reference proteome</keyword>
<comment type="caution">
    <text evidence="12">The sequence shown here is derived from an EMBL/GenBank/DDBJ whole genome shotgun (WGS) entry which is preliminary data.</text>
</comment>
<dbReference type="GO" id="GO:0004222">
    <property type="term" value="F:metalloendopeptidase activity"/>
    <property type="evidence" value="ECO:0007669"/>
    <property type="project" value="InterPro"/>
</dbReference>
<evidence type="ECO:0000256" key="3">
    <source>
        <dbReference type="ARBA" id="ARBA00022670"/>
    </source>
</evidence>
<feature type="domain" description="Peptidase M13 N-terminal" evidence="10">
    <location>
        <begin position="56"/>
        <end position="434"/>
    </location>
</feature>
<dbReference type="InterPro" id="IPR018497">
    <property type="entry name" value="Peptidase_M13_C"/>
</dbReference>
<dbReference type="GO" id="GO:0016485">
    <property type="term" value="P:protein processing"/>
    <property type="evidence" value="ECO:0007669"/>
    <property type="project" value="TreeGrafter"/>
</dbReference>
<accession>A0A5C6QDT1</accession>
<dbReference type="PANTHER" id="PTHR11733">
    <property type="entry name" value="ZINC METALLOPROTEASE FAMILY M13 NEPRILYSIN-RELATED"/>
    <property type="match status" value="1"/>
</dbReference>
<dbReference type="PANTHER" id="PTHR11733:SF167">
    <property type="entry name" value="FI17812P1-RELATED"/>
    <property type="match status" value="1"/>
</dbReference>
<dbReference type="InterPro" id="IPR024079">
    <property type="entry name" value="MetalloPept_cat_dom_sf"/>
</dbReference>
<dbReference type="Proteomes" id="UP000321917">
    <property type="component" value="Unassembled WGS sequence"/>
</dbReference>
<dbReference type="GO" id="GO:0005886">
    <property type="term" value="C:plasma membrane"/>
    <property type="evidence" value="ECO:0007669"/>
    <property type="project" value="TreeGrafter"/>
</dbReference>
<dbReference type="Pfam" id="PF01431">
    <property type="entry name" value="Peptidase_M13"/>
    <property type="match status" value="1"/>
</dbReference>
<feature type="signal peptide" evidence="8">
    <location>
        <begin position="1"/>
        <end position="17"/>
    </location>
</feature>
<evidence type="ECO:0000313" key="14">
    <source>
        <dbReference type="Proteomes" id="UP000321917"/>
    </source>
</evidence>
<name>A0A5C6QDT1_9GAMM</name>
<dbReference type="InterPro" id="IPR042089">
    <property type="entry name" value="Peptidase_M13_dom_2"/>
</dbReference>
<dbReference type="Pfam" id="PF05649">
    <property type="entry name" value="Peptidase_M13_N"/>
    <property type="match status" value="1"/>
</dbReference>
<dbReference type="PRINTS" id="PR00786">
    <property type="entry name" value="NEPRILYSIN"/>
</dbReference>
<keyword evidence="4" id="KW-0479">Metal-binding</keyword>
<evidence type="ECO:0000259" key="10">
    <source>
        <dbReference type="Pfam" id="PF05649"/>
    </source>
</evidence>
<evidence type="ECO:0000256" key="5">
    <source>
        <dbReference type="ARBA" id="ARBA00022801"/>
    </source>
</evidence>
<evidence type="ECO:0000256" key="7">
    <source>
        <dbReference type="ARBA" id="ARBA00023049"/>
    </source>
</evidence>
<dbReference type="InterPro" id="IPR000718">
    <property type="entry name" value="Peptidase_M13"/>
</dbReference>
<protein>
    <submittedName>
        <fullName evidence="12">M13 family peptidase</fullName>
    </submittedName>
</protein>
<evidence type="ECO:0000256" key="1">
    <source>
        <dbReference type="ARBA" id="ARBA00001947"/>
    </source>
</evidence>
<dbReference type="RefSeq" id="WP_070376047.1">
    <property type="nucleotide sequence ID" value="NZ_VOLP01000018.1"/>
</dbReference>
<dbReference type="Gene3D" id="1.10.1380.10">
    <property type="entry name" value="Neutral endopeptidase , domain2"/>
    <property type="match status" value="1"/>
</dbReference>
<comment type="cofactor">
    <cofactor evidence="1">
        <name>Zn(2+)</name>
        <dbReference type="ChEBI" id="CHEBI:29105"/>
    </cofactor>
</comment>
<dbReference type="EMBL" id="VOLR01000019">
    <property type="protein sequence ID" value="TWX57506.1"/>
    <property type="molecule type" value="Genomic_DNA"/>
</dbReference>
<evidence type="ECO:0000256" key="8">
    <source>
        <dbReference type="SAM" id="SignalP"/>
    </source>
</evidence>
<dbReference type="AlphaFoldDB" id="A0A5C6QDT1"/>
<keyword evidence="6" id="KW-0862">Zinc</keyword>
<dbReference type="Gene3D" id="3.40.390.10">
    <property type="entry name" value="Collagenase (Catalytic Domain)"/>
    <property type="match status" value="1"/>
</dbReference>
<reference evidence="12 14" key="1">
    <citation type="submission" date="2019-07" db="EMBL/GenBank/DDBJ databases">
        <title>Genomes of sea-ice associated Colwellia species.</title>
        <authorList>
            <person name="Bowman J.P."/>
        </authorList>
    </citation>
    <scope>NUCLEOTIDE SEQUENCE [LARGE SCALE GENOMIC DNA]</scope>
    <source>
        <strain evidence="11 13">ACAM 607</strain>
        <strain evidence="12 14">IC036</strain>
    </source>
</reference>
<evidence type="ECO:0000313" key="12">
    <source>
        <dbReference type="EMBL" id="TWX67009.1"/>
    </source>
</evidence>
<dbReference type="Proteomes" id="UP000321525">
    <property type="component" value="Unassembled WGS sequence"/>
</dbReference>
<evidence type="ECO:0000256" key="2">
    <source>
        <dbReference type="ARBA" id="ARBA00007357"/>
    </source>
</evidence>
<dbReference type="InterPro" id="IPR008753">
    <property type="entry name" value="Peptidase_M13_N"/>
</dbReference>
<comment type="similarity">
    <text evidence="2">Belongs to the peptidase M13 family.</text>
</comment>
<evidence type="ECO:0000256" key="6">
    <source>
        <dbReference type="ARBA" id="ARBA00022833"/>
    </source>
</evidence>
<evidence type="ECO:0000313" key="11">
    <source>
        <dbReference type="EMBL" id="TWX57506.1"/>
    </source>
</evidence>
<keyword evidence="3" id="KW-0645">Protease</keyword>
<proteinExistence type="inferred from homology"/>
<gene>
    <name evidence="11" type="ORF">ESZ26_13855</name>
    <name evidence="12" type="ORF">ESZ27_10005</name>
</gene>
<evidence type="ECO:0000313" key="13">
    <source>
        <dbReference type="Proteomes" id="UP000321525"/>
    </source>
</evidence>
<dbReference type="OrthoDB" id="9775677at2"/>